<dbReference type="PRINTS" id="PR00385">
    <property type="entry name" value="P450"/>
</dbReference>
<dbReference type="PROSITE" id="PS00086">
    <property type="entry name" value="CYTOCHROME_P450"/>
    <property type="match status" value="1"/>
</dbReference>
<keyword evidence="4" id="KW-0503">Monooxygenase</keyword>
<sequence>MNSVPAPAERARLRAIRDLPGPRGMPLLGNALQIDQPRLHAQLEDWCRQYGERFRVAFGPRRFLVTANADDIAQVLKDRPEGFSRTSRLEAACREMGAGGLFAANGAQWRRQRPLIMSAFNPAHVKAYFPSLATAAGRLSRRWERLAAQDAPFELEPELMRYTVDITAGLAFGSDINTIENDGAIIQRHLQDIFRMLQKRLFAVVPYWRWIRFKEDRQLERDLRAVAEAVSGFLRAARARMAAEPWRFAQPQSLLEAMLAARDEEAGALTETELAGNVVTMLLAGEDTTAHTLAWLILLLHHSPRWLDAARAEVDTALGGHALPQSHEQLAGLEIVDACLQEAMRMKPVGPVIACEARRDSVIGDIAVPRGASVMLLTRVAPLDERHFAHAGEFDPGRWLGDAANGDRRKTSIPFGAGPRICPGRYLALEEMKMFMAMLLRGFDIVDAGARGGGGAVRERLSFTLAPVDLMVRLQRR</sequence>
<evidence type="ECO:0000256" key="2">
    <source>
        <dbReference type="ARBA" id="ARBA00010617"/>
    </source>
</evidence>
<dbReference type="AlphaFoldDB" id="A0A934T236"/>
<dbReference type="EMBL" id="JAEPBG010000013">
    <property type="protein sequence ID" value="MBK4737564.1"/>
    <property type="molecule type" value="Genomic_DNA"/>
</dbReference>
<gene>
    <name evidence="5" type="ORF">JJB74_23340</name>
</gene>
<organism evidence="5 6">
    <name type="scientific">Noviherbaspirillum pedocola</name>
    <dbReference type="NCBI Taxonomy" id="2801341"/>
    <lineage>
        <taxon>Bacteria</taxon>
        <taxon>Pseudomonadati</taxon>
        <taxon>Pseudomonadota</taxon>
        <taxon>Betaproteobacteria</taxon>
        <taxon>Burkholderiales</taxon>
        <taxon>Oxalobacteraceae</taxon>
        <taxon>Noviherbaspirillum</taxon>
    </lineage>
</organism>
<dbReference type="RefSeq" id="WP_200595970.1">
    <property type="nucleotide sequence ID" value="NZ_JAEPBG010000013.1"/>
</dbReference>
<dbReference type="GO" id="GO:0004497">
    <property type="term" value="F:monooxygenase activity"/>
    <property type="evidence" value="ECO:0007669"/>
    <property type="project" value="UniProtKB-KW"/>
</dbReference>
<name>A0A934T236_9BURK</name>
<dbReference type="Pfam" id="PF00067">
    <property type="entry name" value="p450"/>
    <property type="match status" value="1"/>
</dbReference>
<evidence type="ECO:0000256" key="1">
    <source>
        <dbReference type="ARBA" id="ARBA00001971"/>
    </source>
</evidence>
<dbReference type="Proteomes" id="UP000622890">
    <property type="component" value="Unassembled WGS sequence"/>
</dbReference>
<keyword evidence="3 4" id="KW-0408">Iron</keyword>
<dbReference type="GO" id="GO:0016705">
    <property type="term" value="F:oxidoreductase activity, acting on paired donors, with incorporation or reduction of molecular oxygen"/>
    <property type="evidence" value="ECO:0007669"/>
    <property type="project" value="InterPro"/>
</dbReference>
<keyword evidence="3 4" id="KW-0479">Metal-binding</keyword>
<comment type="caution">
    <text evidence="5">The sequence shown here is derived from an EMBL/GenBank/DDBJ whole genome shotgun (WGS) entry which is preliminary data.</text>
</comment>
<keyword evidence="4" id="KW-0560">Oxidoreductase</keyword>
<dbReference type="PRINTS" id="PR00463">
    <property type="entry name" value="EP450I"/>
</dbReference>
<comment type="similarity">
    <text evidence="2 4">Belongs to the cytochrome P450 family.</text>
</comment>
<dbReference type="GO" id="GO:0020037">
    <property type="term" value="F:heme binding"/>
    <property type="evidence" value="ECO:0007669"/>
    <property type="project" value="InterPro"/>
</dbReference>
<evidence type="ECO:0000256" key="4">
    <source>
        <dbReference type="RuleBase" id="RU000461"/>
    </source>
</evidence>
<reference evidence="5" key="1">
    <citation type="submission" date="2021-01" db="EMBL/GenBank/DDBJ databases">
        <title>Genome sequence of strain Noviherbaspirillum sp. DKR-6.</title>
        <authorList>
            <person name="Chaudhary D.K."/>
        </authorList>
    </citation>
    <scope>NUCLEOTIDE SEQUENCE</scope>
    <source>
        <strain evidence="5">DKR-6</strain>
    </source>
</reference>
<dbReference type="InterPro" id="IPR050121">
    <property type="entry name" value="Cytochrome_P450_monoxygenase"/>
</dbReference>
<dbReference type="InterPro" id="IPR036396">
    <property type="entry name" value="Cyt_P450_sf"/>
</dbReference>
<evidence type="ECO:0000313" key="6">
    <source>
        <dbReference type="Proteomes" id="UP000622890"/>
    </source>
</evidence>
<keyword evidence="3 4" id="KW-0349">Heme</keyword>
<evidence type="ECO:0000313" key="5">
    <source>
        <dbReference type="EMBL" id="MBK4737564.1"/>
    </source>
</evidence>
<dbReference type="GO" id="GO:0005506">
    <property type="term" value="F:iron ion binding"/>
    <property type="evidence" value="ECO:0007669"/>
    <property type="project" value="InterPro"/>
</dbReference>
<dbReference type="InterPro" id="IPR002401">
    <property type="entry name" value="Cyt_P450_E_grp-I"/>
</dbReference>
<dbReference type="PANTHER" id="PTHR24305">
    <property type="entry name" value="CYTOCHROME P450"/>
    <property type="match status" value="1"/>
</dbReference>
<accession>A0A934T236</accession>
<dbReference type="InterPro" id="IPR017972">
    <property type="entry name" value="Cyt_P450_CS"/>
</dbReference>
<keyword evidence="6" id="KW-1185">Reference proteome</keyword>
<protein>
    <submittedName>
        <fullName evidence="5">Cytochrome P450</fullName>
    </submittedName>
</protein>
<proteinExistence type="inferred from homology"/>
<feature type="binding site" description="axial binding residue" evidence="3">
    <location>
        <position position="422"/>
    </location>
    <ligand>
        <name>heme</name>
        <dbReference type="ChEBI" id="CHEBI:30413"/>
    </ligand>
    <ligandPart>
        <name>Fe</name>
        <dbReference type="ChEBI" id="CHEBI:18248"/>
    </ligandPart>
</feature>
<comment type="cofactor">
    <cofactor evidence="1 3">
        <name>heme</name>
        <dbReference type="ChEBI" id="CHEBI:30413"/>
    </cofactor>
</comment>
<dbReference type="PANTHER" id="PTHR24305:SF166">
    <property type="entry name" value="CYTOCHROME P450 12A4, MITOCHONDRIAL-RELATED"/>
    <property type="match status" value="1"/>
</dbReference>
<dbReference type="SUPFAM" id="SSF48264">
    <property type="entry name" value="Cytochrome P450"/>
    <property type="match status" value="1"/>
</dbReference>
<evidence type="ECO:0000256" key="3">
    <source>
        <dbReference type="PIRSR" id="PIRSR602401-1"/>
    </source>
</evidence>
<dbReference type="InterPro" id="IPR001128">
    <property type="entry name" value="Cyt_P450"/>
</dbReference>
<dbReference type="Gene3D" id="1.10.630.10">
    <property type="entry name" value="Cytochrome P450"/>
    <property type="match status" value="1"/>
</dbReference>